<accession>A0A0B1QAQ7</accession>
<dbReference type="PANTHER" id="PTHR38776:SF1">
    <property type="entry name" value="MLTA-INTERACTING PROTEIN-RELATED"/>
    <property type="match status" value="1"/>
</dbReference>
<evidence type="ECO:0000256" key="3">
    <source>
        <dbReference type="ARBA" id="ARBA00022729"/>
    </source>
</evidence>
<evidence type="ECO:0008006" key="9">
    <source>
        <dbReference type="Google" id="ProtNLM"/>
    </source>
</evidence>
<evidence type="ECO:0000313" key="7">
    <source>
        <dbReference type="EMBL" id="KHJ56456.1"/>
    </source>
</evidence>
<dbReference type="PANTHER" id="PTHR38776">
    <property type="entry name" value="MLTA-INTERACTING PROTEIN-RELATED"/>
    <property type="match status" value="1"/>
</dbReference>
<dbReference type="OrthoDB" id="5462484at2"/>
<proteinExistence type="inferred from homology"/>
<comment type="similarity">
    <text evidence="2">Belongs to the MipA/OmpV family.</text>
</comment>
<keyword evidence="3 6" id="KW-0732">Signal</keyword>
<evidence type="ECO:0000256" key="5">
    <source>
        <dbReference type="ARBA" id="ARBA00023237"/>
    </source>
</evidence>
<protein>
    <recommendedName>
        <fullName evidence="9">MltA-interacting MipA family protein</fullName>
    </recommendedName>
</protein>
<evidence type="ECO:0000256" key="6">
    <source>
        <dbReference type="SAM" id="SignalP"/>
    </source>
</evidence>
<comment type="subcellular location">
    <subcellularLocation>
        <location evidence="1">Cell outer membrane</location>
    </subcellularLocation>
</comment>
<feature type="chain" id="PRO_5002081342" description="MltA-interacting MipA family protein" evidence="6">
    <location>
        <begin position="23"/>
        <end position="271"/>
    </location>
</feature>
<organism evidence="7 8">
    <name type="scientific">Aureimonas altamirensis</name>
    <dbReference type="NCBI Taxonomy" id="370622"/>
    <lineage>
        <taxon>Bacteria</taxon>
        <taxon>Pseudomonadati</taxon>
        <taxon>Pseudomonadota</taxon>
        <taxon>Alphaproteobacteria</taxon>
        <taxon>Hyphomicrobiales</taxon>
        <taxon>Aurantimonadaceae</taxon>
        <taxon>Aureimonas</taxon>
    </lineage>
</organism>
<evidence type="ECO:0000256" key="2">
    <source>
        <dbReference type="ARBA" id="ARBA00005722"/>
    </source>
</evidence>
<dbReference type="STRING" id="370622.LA66_07965"/>
<keyword evidence="4" id="KW-0472">Membrane</keyword>
<dbReference type="InterPro" id="IPR010583">
    <property type="entry name" value="MipA"/>
</dbReference>
<keyword evidence="5" id="KW-0998">Cell outer membrane</keyword>
<sequence length="271" mass="28723">MRNFTALLMACSVLAGIGSAQAQEAPVTANAPAPGTDIVIELGVGPLARPNFEGANKYEVVASPTIRVHYLNIPGLIEFGGGLDSGLSIGPSFGYVGERKASDAPELSGLRDLDATYELGLRLGYGWDFSAAYGAEVYGEARYAFNEAEGFVGGFGANAIFRPTEVLTLKLGPNATLASSDYAETYFSVSPEESLATGGRLEAYEASGGFKTVGLRAESRFEVRPTWFLNGEFGYDRLVGDAADSPIVEAGNRDQFFFGIGISKTFSLDLF</sequence>
<dbReference type="Proteomes" id="UP000030826">
    <property type="component" value="Unassembled WGS sequence"/>
</dbReference>
<evidence type="ECO:0000256" key="4">
    <source>
        <dbReference type="ARBA" id="ARBA00023136"/>
    </source>
</evidence>
<dbReference type="GO" id="GO:0009279">
    <property type="term" value="C:cell outer membrane"/>
    <property type="evidence" value="ECO:0007669"/>
    <property type="project" value="UniProtKB-SubCell"/>
</dbReference>
<reference evidence="7 8" key="1">
    <citation type="submission" date="2014-09" db="EMBL/GenBank/DDBJ databases">
        <title>Isolation and characterization of Aurantimonas altamirensis ON-56566 from clinical sample following a dog bite.</title>
        <authorList>
            <person name="Eshaghi A."/>
            <person name="Li A."/>
            <person name="Shahinas D."/>
            <person name="Bahn P."/>
            <person name="Kus J.V."/>
            <person name="Patel S.N."/>
        </authorList>
    </citation>
    <scope>NUCLEOTIDE SEQUENCE [LARGE SCALE GENOMIC DNA]</scope>
    <source>
        <strain evidence="7 8">ON-56566</strain>
    </source>
</reference>
<gene>
    <name evidence="7" type="ORF">LA66_07965</name>
</gene>
<feature type="signal peptide" evidence="6">
    <location>
        <begin position="1"/>
        <end position="22"/>
    </location>
</feature>
<dbReference type="Pfam" id="PF06629">
    <property type="entry name" value="MipA"/>
    <property type="match status" value="1"/>
</dbReference>
<comment type="caution">
    <text evidence="7">The sequence shown here is derived from an EMBL/GenBank/DDBJ whole genome shotgun (WGS) entry which is preliminary data.</text>
</comment>
<dbReference type="EMBL" id="JRFJ01000001">
    <property type="protein sequence ID" value="KHJ56456.1"/>
    <property type="molecule type" value="Genomic_DNA"/>
</dbReference>
<dbReference type="RefSeq" id="WP_039190274.1">
    <property type="nucleotide sequence ID" value="NZ_JAQRFV010000005.1"/>
</dbReference>
<name>A0A0B1QAQ7_9HYPH</name>
<evidence type="ECO:0000313" key="8">
    <source>
        <dbReference type="Proteomes" id="UP000030826"/>
    </source>
</evidence>
<evidence type="ECO:0000256" key="1">
    <source>
        <dbReference type="ARBA" id="ARBA00004442"/>
    </source>
</evidence>
<dbReference type="AlphaFoldDB" id="A0A0B1QAQ7"/>